<dbReference type="EMBL" id="WTPX01000304">
    <property type="protein sequence ID" value="NNJ28120.1"/>
    <property type="molecule type" value="Genomic_DNA"/>
</dbReference>
<reference evidence="2 3" key="1">
    <citation type="journal article" date="2020" name="Syst. Appl. Microbiol.">
        <title>Alienimonas chondri sp. nov., a novel planctomycete isolated from the biofilm of the red alga Chondrus crispus.</title>
        <authorList>
            <person name="Vitorino I."/>
            <person name="Albuquerque L."/>
            <person name="Wiegand S."/>
            <person name="Kallscheuer N."/>
            <person name="da Costa M.S."/>
            <person name="Lobo-da-Cunha A."/>
            <person name="Jogler C."/>
            <person name="Lage O.M."/>
        </authorList>
    </citation>
    <scope>NUCLEOTIDE SEQUENCE [LARGE SCALE GENOMIC DNA]</scope>
    <source>
        <strain evidence="2 3">LzC2</strain>
    </source>
</reference>
<comment type="caution">
    <text evidence="2">The sequence shown here is derived from an EMBL/GenBank/DDBJ whole genome shotgun (WGS) entry which is preliminary data.</text>
</comment>
<feature type="compositionally biased region" description="Basic and acidic residues" evidence="1">
    <location>
        <begin position="33"/>
        <end position="44"/>
    </location>
</feature>
<protein>
    <submittedName>
        <fullName evidence="2">Uncharacterized protein</fullName>
    </submittedName>
</protein>
<gene>
    <name evidence="2" type="ORF">LzC2_42310</name>
</gene>
<feature type="compositionally biased region" description="Basic residues" evidence="1">
    <location>
        <begin position="45"/>
        <end position="63"/>
    </location>
</feature>
<accession>A0ABX1VJ60</accession>
<feature type="compositionally biased region" description="Gly residues" evidence="1">
    <location>
        <begin position="201"/>
        <end position="213"/>
    </location>
</feature>
<feature type="compositionally biased region" description="Low complexity" evidence="1">
    <location>
        <begin position="16"/>
        <end position="32"/>
    </location>
</feature>
<feature type="region of interest" description="Disordered" evidence="1">
    <location>
        <begin position="1"/>
        <end position="128"/>
    </location>
</feature>
<sequence length="249" mass="26675">MRRDRPVRVSFESGEQPIGQIRPPRRPGLGRQSSEHGRGDELRFRPQHRRRRAVFLAPQRRHAGGGGPRPGHLRPQSQHRRGLGVAGSPGDHRQGLRRSAGVAGESAGVRQQYGARGEPLGAADRQGEVRRGLRQAFPHRLVGREFRPQHAQFCEGEAGSLGEVGQLLGGQRLGVSGTTADEVLLAFVQHVAEGVEPQVGGAEGGDGGGGLPGGRSQFGEGVAAQQEGVRGVDQRRGEVGPHGREFRVF</sequence>
<evidence type="ECO:0000313" key="2">
    <source>
        <dbReference type="EMBL" id="NNJ28120.1"/>
    </source>
</evidence>
<feature type="compositionally biased region" description="Basic and acidic residues" evidence="1">
    <location>
        <begin position="230"/>
        <end position="249"/>
    </location>
</feature>
<proteinExistence type="predicted"/>
<evidence type="ECO:0000256" key="1">
    <source>
        <dbReference type="SAM" id="MobiDB-lite"/>
    </source>
</evidence>
<dbReference type="Proteomes" id="UP000609651">
    <property type="component" value="Unassembled WGS sequence"/>
</dbReference>
<organism evidence="2 3">
    <name type="scientific">Alienimonas chondri</name>
    <dbReference type="NCBI Taxonomy" id="2681879"/>
    <lineage>
        <taxon>Bacteria</taxon>
        <taxon>Pseudomonadati</taxon>
        <taxon>Planctomycetota</taxon>
        <taxon>Planctomycetia</taxon>
        <taxon>Planctomycetales</taxon>
        <taxon>Planctomycetaceae</taxon>
        <taxon>Alienimonas</taxon>
    </lineage>
</organism>
<name>A0ABX1VJ60_9PLAN</name>
<keyword evidence="3" id="KW-1185">Reference proteome</keyword>
<feature type="region of interest" description="Disordered" evidence="1">
    <location>
        <begin position="198"/>
        <end position="249"/>
    </location>
</feature>
<evidence type="ECO:0000313" key="3">
    <source>
        <dbReference type="Proteomes" id="UP000609651"/>
    </source>
</evidence>